<sequence length="233" mass="25797">MKIKYIKAFTLMELVLVIVVVGILSALVIPRLERNALLEAANQIVSHIRYTQHLAMMDNKFDANDTTWFKERWTIEFNNARVNNTTEWRYHVYADTSKSGNLNSAAEVAKDPQNSNRYLSGGWGGISNADLQKINKKMNLGSKFGVTNVIFGNDCSGRRRSNISISFDEKGRPMLKVSTTAGGGATNPVDRLITADCTITLQNANSAINPDEEAIITISPETGFVKLTKTPKI</sequence>
<feature type="transmembrane region" description="Helical" evidence="1">
    <location>
        <begin position="6"/>
        <end position="29"/>
    </location>
</feature>
<accession>A0A128EFP1</accession>
<reference evidence="2 3" key="1">
    <citation type="submission" date="2016-02" db="EMBL/GenBank/DDBJ databases">
        <authorList>
            <consortium name="Pathogen Informatics"/>
        </authorList>
    </citation>
    <scope>NUCLEOTIDE SEQUENCE [LARGE SCALE GENOMIC DNA]</scope>
    <source>
        <strain evidence="2 3">RC20</strain>
    </source>
</reference>
<dbReference type="EMBL" id="FIZP01000007">
    <property type="protein sequence ID" value="CZE48417.1"/>
    <property type="molecule type" value="Genomic_DNA"/>
</dbReference>
<name>A0A128EFP1_9BACT</name>
<evidence type="ECO:0000313" key="2">
    <source>
        <dbReference type="EMBL" id="CZE48417.1"/>
    </source>
</evidence>
<evidence type="ECO:0000313" key="3">
    <source>
        <dbReference type="Proteomes" id="UP000069632"/>
    </source>
</evidence>
<keyword evidence="3" id="KW-1185">Reference proteome</keyword>
<keyword evidence="1" id="KW-0812">Transmembrane</keyword>
<organism evidence="2 3">
    <name type="scientific">Campylobacter geochelonis</name>
    <dbReference type="NCBI Taxonomy" id="1780362"/>
    <lineage>
        <taxon>Bacteria</taxon>
        <taxon>Pseudomonadati</taxon>
        <taxon>Campylobacterota</taxon>
        <taxon>Epsilonproteobacteria</taxon>
        <taxon>Campylobacterales</taxon>
        <taxon>Campylobacteraceae</taxon>
        <taxon>Campylobacter</taxon>
    </lineage>
</organism>
<dbReference type="InterPro" id="IPR045584">
    <property type="entry name" value="Pilin-like"/>
</dbReference>
<dbReference type="Gene3D" id="3.30.700.10">
    <property type="entry name" value="Glycoprotein, Type 4 Pilin"/>
    <property type="match status" value="1"/>
</dbReference>
<dbReference type="EC" id="6.3.5.5" evidence="2"/>
<dbReference type="NCBIfam" id="TIGR02532">
    <property type="entry name" value="IV_pilin_GFxxxE"/>
    <property type="match status" value="1"/>
</dbReference>
<evidence type="ECO:0000256" key="1">
    <source>
        <dbReference type="SAM" id="Phobius"/>
    </source>
</evidence>
<proteinExistence type="predicted"/>
<dbReference type="Proteomes" id="UP000069632">
    <property type="component" value="Unassembled WGS sequence"/>
</dbReference>
<keyword evidence="1" id="KW-0472">Membrane</keyword>
<gene>
    <name evidence="2" type="ORF">ERS672216_01407</name>
</gene>
<dbReference type="InterPro" id="IPR012902">
    <property type="entry name" value="N_methyl_site"/>
</dbReference>
<dbReference type="AlphaFoldDB" id="A0A128EFP1"/>
<keyword evidence="2" id="KW-0436">Ligase</keyword>
<protein>
    <submittedName>
        <fullName evidence="2">Carbamoyl-phosphate synthase large subunit</fullName>
        <ecNumber evidence="2">6.3.5.5</ecNumber>
    </submittedName>
</protein>
<keyword evidence="1" id="KW-1133">Transmembrane helix</keyword>
<dbReference type="RefSeq" id="WP_165589844.1">
    <property type="nucleotide sequence ID" value="NZ_CP053844.1"/>
</dbReference>
<dbReference type="GO" id="GO:0004088">
    <property type="term" value="F:carbamoyl-phosphate synthase (glutamine-hydrolyzing) activity"/>
    <property type="evidence" value="ECO:0007669"/>
    <property type="project" value="UniProtKB-EC"/>
</dbReference>
<dbReference type="SUPFAM" id="SSF54523">
    <property type="entry name" value="Pili subunits"/>
    <property type="match status" value="1"/>
</dbReference>